<dbReference type="Proteomes" id="UP001451303">
    <property type="component" value="Unassembled WGS sequence"/>
</dbReference>
<protein>
    <submittedName>
        <fullName evidence="2">Uncharacterized protein</fullName>
    </submittedName>
</protein>
<evidence type="ECO:0000313" key="2">
    <source>
        <dbReference type="EMBL" id="KAL0471299.1"/>
    </source>
</evidence>
<feature type="region of interest" description="Disordered" evidence="1">
    <location>
        <begin position="52"/>
        <end position="73"/>
    </location>
</feature>
<comment type="caution">
    <text evidence="2">The sequence shown here is derived from an EMBL/GenBank/DDBJ whole genome shotgun (WGS) entry which is preliminary data.</text>
</comment>
<dbReference type="EMBL" id="JAVLET010000003">
    <property type="protein sequence ID" value="KAL0471299.1"/>
    <property type="molecule type" value="Genomic_DNA"/>
</dbReference>
<keyword evidence="3" id="KW-1185">Reference proteome</keyword>
<feature type="compositionally biased region" description="Polar residues" evidence="1">
    <location>
        <begin position="206"/>
        <end position="225"/>
    </location>
</feature>
<sequence length="332" mass="36536">MGPFGFPAWMSTTLTAKAVNGSRPNDTFPTGKDFSQVRDRMYLYDLERSAHQEKLAATAQAQPPSVAEAATPSQVVVPATQQIAKPGFKPNWAQSTKRRQSVTRSPQRKRQRQNQSRSPSTIPDTQTQAARPSKDSRVIRADSGHVDHAKQPAEPEAHTQERHDTSKHQEKQDVMQGHDPQEVVQSDSGEKHGDVPVAAEPDNAGAGSSSARLPKAENSQPSAPRSSVADIPELGISAKTMALQFAHLQIGVLDSELLNTGSLDDGSHNASRALSIRRKHKARRRQKVRPSRIPASTLNDLHVTDFGSFRLEDLESVFQTRDTTMWTRPSRN</sequence>
<accession>A0ABR3DF43</accession>
<reference evidence="2 3" key="1">
    <citation type="submission" date="2023-09" db="EMBL/GenBank/DDBJ databases">
        <title>Multi-omics analysis of a traditional fermented food reveals byproduct-associated fungal strains for waste-to-food upcycling.</title>
        <authorList>
            <consortium name="Lawrence Berkeley National Laboratory"/>
            <person name="Rekdal V.M."/>
            <person name="Villalobos-Escobedo J.M."/>
            <person name="Rodriguez-Valeron N."/>
            <person name="Garcia M.O."/>
            <person name="Vasquez D.P."/>
            <person name="Damayanti I."/>
            <person name="Sorensen P.M."/>
            <person name="Baidoo E.E."/>
            <person name="De Carvalho A.C."/>
            <person name="Riley R."/>
            <person name="Lipzen A."/>
            <person name="He G."/>
            <person name="Yan M."/>
            <person name="Haridas S."/>
            <person name="Daum C."/>
            <person name="Yoshinaga Y."/>
            <person name="Ng V."/>
            <person name="Grigoriev I.V."/>
            <person name="Munk R."/>
            <person name="Nuraida L."/>
            <person name="Wijaya C.H."/>
            <person name="Morales P.-C."/>
            <person name="Keasling J.D."/>
        </authorList>
    </citation>
    <scope>NUCLEOTIDE SEQUENCE [LARGE SCALE GENOMIC DNA]</scope>
    <source>
        <strain evidence="2 3">FGSC 2613</strain>
    </source>
</reference>
<name>A0ABR3DF43_NEUIN</name>
<feature type="region of interest" description="Disordered" evidence="1">
    <location>
        <begin position="86"/>
        <end position="228"/>
    </location>
</feature>
<feature type="compositionally biased region" description="Basic and acidic residues" evidence="1">
    <location>
        <begin position="132"/>
        <end position="173"/>
    </location>
</feature>
<evidence type="ECO:0000256" key="1">
    <source>
        <dbReference type="SAM" id="MobiDB-lite"/>
    </source>
</evidence>
<proteinExistence type="predicted"/>
<feature type="compositionally biased region" description="Basic residues" evidence="1">
    <location>
        <begin position="96"/>
        <end position="112"/>
    </location>
</feature>
<organism evidence="2 3">
    <name type="scientific">Neurospora intermedia</name>
    <dbReference type="NCBI Taxonomy" id="5142"/>
    <lineage>
        <taxon>Eukaryota</taxon>
        <taxon>Fungi</taxon>
        <taxon>Dikarya</taxon>
        <taxon>Ascomycota</taxon>
        <taxon>Pezizomycotina</taxon>
        <taxon>Sordariomycetes</taxon>
        <taxon>Sordariomycetidae</taxon>
        <taxon>Sordariales</taxon>
        <taxon>Sordariaceae</taxon>
        <taxon>Neurospora</taxon>
    </lineage>
</organism>
<evidence type="ECO:0000313" key="3">
    <source>
        <dbReference type="Proteomes" id="UP001451303"/>
    </source>
</evidence>
<gene>
    <name evidence="2" type="ORF">QR685DRAFT_551920</name>
</gene>
<feature type="compositionally biased region" description="Polar residues" evidence="1">
    <location>
        <begin position="121"/>
        <end position="130"/>
    </location>
</feature>